<name>A0A916JM65_9FLAO</name>
<dbReference type="EMBL" id="OU015584">
    <property type="protein sequence ID" value="CAG5082371.1"/>
    <property type="molecule type" value="Genomic_DNA"/>
</dbReference>
<reference evidence="1" key="1">
    <citation type="submission" date="2021-04" db="EMBL/GenBank/DDBJ databases">
        <authorList>
            <person name="Rodrigo-Torres L."/>
            <person name="Arahal R. D."/>
            <person name="Lucena T."/>
        </authorList>
    </citation>
    <scope>NUCLEOTIDE SEQUENCE</scope>
    <source>
        <strain evidence="1">AS29M-1</strain>
    </source>
</reference>
<dbReference type="AlphaFoldDB" id="A0A916JM65"/>
<evidence type="ECO:0000313" key="2">
    <source>
        <dbReference type="Proteomes" id="UP000683507"/>
    </source>
</evidence>
<gene>
    <name evidence="1" type="ORF">CRYO30217_01894</name>
</gene>
<proteinExistence type="predicted"/>
<keyword evidence="2" id="KW-1185">Reference proteome</keyword>
<dbReference type="Proteomes" id="UP000683507">
    <property type="component" value="Chromosome"/>
</dbReference>
<protein>
    <submittedName>
        <fullName evidence="1">Uncharacterized protein</fullName>
    </submittedName>
</protein>
<evidence type="ECO:0000313" key="1">
    <source>
        <dbReference type="EMBL" id="CAG5082371.1"/>
    </source>
</evidence>
<dbReference type="KEGG" id="ptan:CRYO30217_01894"/>
<sequence length="120" mass="13658">MMIAPKTLLLPLFIVISLGIWSQHKTSPKMVNENDVLEGVAIQPSEALAIAAPYLEEHATDHWNTEKPLLTYIIWRGNYYYISKTNYPAKTINYYLQPAVKVNTRSGKVSFTTTSNKKKK</sequence>
<organism evidence="1 2">
    <name type="scientific">Parvicella tangerina</name>
    <dbReference type="NCBI Taxonomy" id="2829795"/>
    <lineage>
        <taxon>Bacteria</taxon>
        <taxon>Pseudomonadati</taxon>
        <taxon>Bacteroidota</taxon>
        <taxon>Flavobacteriia</taxon>
        <taxon>Flavobacteriales</taxon>
        <taxon>Parvicellaceae</taxon>
        <taxon>Parvicella</taxon>
    </lineage>
</organism>
<accession>A0A916JM65</accession>